<gene>
    <name evidence="2" type="ORF">FJZ47_20250</name>
</gene>
<dbReference type="SUPFAM" id="SSF52980">
    <property type="entry name" value="Restriction endonuclease-like"/>
    <property type="match status" value="1"/>
</dbReference>
<dbReference type="Pfam" id="PF05685">
    <property type="entry name" value="Uma2"/>
    <property type="match status" value="1"/>
</dbReference>
<accession>A0A937W6U5</accession>
<proteinExistence type="predicted"/>
<keyword evidence="2" id="KW-0378">Hydrolase</keyword>
<dbReference type="Gene3D" id="3.90.1570.10">
    <property type="entry name" value="tt1808, chain A"/>
    <property type="match status" value="1"/>
</dbReference>
<sequence>MLYPQSKKVAGTVRPLERGVEVLSEGNTPAEMTRKRQEYFTAGVQLVWFVDPQRRTVTSILL</sequence>
<keyword evidence="2" id="KW-0540">Nuclease</keyword>
<comment type="caution">
    <text evidence="2">The sequence shown here is derived from an EMBL/GenBank/DDBJ whole genome shotgun (WGS) entry which is preliminary data.</text>
</comment>
<dbReference type="InterPro" id="IPR008538">
    <property type="entry name" value="Uma2"/>
</dbReference>
<dbReference type="InterPro" id="IPR012296">
    <property type="entry name" value="Nuclease_put_TT1808"/>
</dbReference>
<evidence type="ECO:0000313" key="2">
    <source>
        <dbReference type="EMBL" id="MBM3226106.1"/>
    </source>
</evidence>
<dbReference type="GO" id="GO:0004519">
    <property type="term" value="F:endonuclease activity"/>
    <property type="evidence" value="ECO:0007669"/>
    <property type="project" value="UniProtKB-KW"/>
</dbReference>
<organism evidence="2 3">
    <name type="scientific">Tectimicrobiota bacterium</name>
    <dbReference type="NCBI Taxonomy" id="2528274"/>
    <lineage>
        <taxon>Bacteria</taxon>
        <taxon>Pseudomonadati</taxon>
        <taxon>Nitrospinota/Tectimicrobiota group</taxon>
        <taxon>Candidatus Tectimicrobiota</taxon>
    </lineage>
</organism>
<dbReference type="EMBL" id="VGLS01000789">
    <property type="protein sequence ID" value="MBM3226106.1"/>
    <property type="molecule type" value="Genomic_DNA"/>
</dbReference>
<evidence type="ECO:0000313" key="3">
    <source>
        <dbReference type="Proteomes" id="UP000712673"/>
    </source>
</evidence>
<name>A0A937W6U5_UNCTE</name>
<dbReference type="CDD" id="cd06260">
    <property type="entry name" value="DUF820-like"/>
    <property type="match status" value="1"/>
</dbReference>
<dbReference type="InterPro" id="IPR011335">
    <property type="entry name" value="Restrct_endonuc-II-like"/>
</dbReference>
<keyword evidence="2" id="KW-0255">Endonuclease</keyword>
<dbReference type="Proteomes" id="UP000712673">
    <property type="component" value="Unassembled WGS sequence"/>
</dbReference>
<evidence type="ECO:0000259" key="1">
    <source>
        <dbReference type="Pfam" id="PF05685"/>
    </source>
</evidence>
<dbReference type="AlphaFoldDB" id="A0A937W6U5"/>
<feature type="domain" description="Putative restriction endonuclease" evidence="1">
    <location>
        <begin position="20"/>
        <end position="58"/>
    </location>
</feature>
<protein>
    <submittedName>
        <fullName evidence="2">Uma2 family endonuclease</fullName>
    </submittedName>
</protein>
<reference evidence="2" key="1">
    <citation type="submission" date="2019-03" db="EMBL/GenBank/DDBJ databases">
        <title>Lake Tanganyika Metagenome-Assembled Genomes (MAGs).</title>
        <authorList>
            <person name="Tran P."/>
        </authorList>
    </citation>
    <scope>NUCLEOTIDE SEQUENCE</scope>
    <source>
        <strain evidence="2">K_DeepCast_65m_m2_066</strain>
    </source>
</reference>